<dbReference type="Pfam" id="PF00553">
    <property type="entry name" value="CBM_2"/>
    <property type="match status" value="1"/>
</dbReference>
<evidence type="ECO:0000256" key="1">
    <source>
        <dbReference type="ARBA" id="ARBA00022729"/>
    </source>
</evidence>
<dbReference type="Proteomes" id="UP000585836">
    <property type="component" value="Unassembled WGS sequence"/>
</dbReference>
<dbReference type="AlphaFoldDB" id="A0A7W9PUB7"/>
<gene>
    <name evidence="4" type="ORF">FHS34_002795</name>
</gene>
<dbReference type="SMART" id="SM00637">
    <property type="entry name" value="CBD_II"/>
    <property type="match status" value="1"/>
</dbReference>
<dbReference type="GO" id="GO:0030247">
    <property type="term" value="F:polysaccharide binding"/>
    <property type="evidence" value="ECO:0007669"/>
    <property type="project" value="UniProtKB-UniRule"/>
</dbReference>
<evidence type="ECO:0000313" key="4">
    <source>
        <dbReference type="EMBL" id="MBB5927337.1"/>
    </source>
</evidence>
<dbReference type="InterPro" id="IPR001919">
    <property type="entry name" value="CBD2"/>
</dbReference>
<dbReference type="InterPro" id="IPR008965">
    <property type="entry name" value="CBM2/CBM3_carb-bd_dom_sf"/>
</dbReference>
<name>A0A7W9PUB7_9ACTN</name>
<reference evidence="4 5" key="1">
    <citation type="submission" date="2020-08" db="EMBL/GenBank/DDBJ databases">
        <title>Genomic Encyclopedia of Type Strains, Phase III (KMG-III): the genomes of soil and plant-associated and newly described type strains.</title>
        <authorList>
            <person name="Whitman W."/>
        </authorList>
    </citation>
    <scope>NUCLEOTIDE SEQUENCE [LARGE SCALE GENOMIC DNA]</scope>
    <source>
        <strain evidence="4 5">CECT 3313</strain>
    </source>
</reference>
<evidence type="ECO:0000313" key="5">
    <source>
        <dbReference type="Proteomes" id="UP000585836"/>
    </source>
</evidence>
<keyword evidence="1" id="KW-0732">Signal</keyword>
<dbReference type="Gene3D" id="2.60.40.290">
    <property type="match status" value="1"/>
</dbReference>
<evidence type="ECO:0000256" key="2">
    <source>
        <dbReference type="ARBA" id="ARBA00023326"/>
    </source>
</evidence>
<dbReference type="InterPro" id="IPR012291">
    <property type="entry name" value="CBM2_carb-bd_dom_sf"/>
</dbReference>
<dbReference type="GO" id="GO:0000272">
    <property type="term" value="P:polysaccharide catabolic process"/>
    <property type="evidence" value="ECO:0007669"/>
    <property type="project" value="UniProtKB-KW"/>
</dbReference>
<sequence length="77" mass="7458">MATAVGLFTAPPAPSMPPAPRCATITQAWNATCAQSGSAVSCADASYNGSVPDGGSVTFGFNASWSGGNPVPAVTPG</sequence>
<keyword evidence="5" id="KW-1185">Reference proteome</keyword>
<comment type="caution">
    <text evidence="4">The sequence shown here is derived from an EMBL/GenBank/DDBJ whole genome shotgun (WGS) entry which is preliminary data.</text>
</comment>
<proteinExistence type="predicted"/>
<dbReference type="SUPFAM" id="SSF49384">
    <property type="entry name" value="Carbohydrate-binding domain"/>
    <property type="match status" value="1"/>
</dbReference>
<dbReference type="GO" id="GO:0004553">
    <property type="term" value="F:hydrolase activity, hydrolyzing O-glycosyl compounds"/>
    <property type="evidence" value="ECO:0007669"/>
    <property type="project" value="InterPro"/>
</dbReference>
<organism evidence="4 5">
    <name type="scientific">Streptomyces echinatus</name>
    <dbReference type="NCBI Taxonomy" id="67293"/>
    <lineage>
        <taxon>Bacteria</taxon>
        <taxon>Bacillati</taxon>
        <taxon>Actinomycetota</taxon>
        <taxon>Actinomycetes</taxon>
        <taxon>Kitasatosporales</taxon>
        <taxon>Streptomycetaceae</taxon>
        <taxon>Streptomyces</taxon>
    </lineage>
</organism>
<dbReference type="EMBL" id="JACHJK010000004">
    <property type="protein sequence ID" value="MBB5927337.1"/>
    <property type="molecule type" value="Genomic_DNA"/>
</dbReference>
<keyword evidence="2" id="KW-0624">Polysaccharide degradation</keyword>
<feature type="domain" description="CBM2" evidence="3">
    <location>
        <begin position="1"/>
        <end position="77"/>
    </location>
</feature>
<accession>A0A7W9PUB7</accession>
<protein>
    <recommendedName>
        <fullName evidence="3">CBM2 domain-containing protein</fullName>
    </recommendedName>
</protein>
<evidence type="ECO:0000259" key="3">
    <source>
        <dbReference type="PROSITE" id="PS51173"/>
    </source>
</evidence>
<dbReference type="PROSITE" id="PS51173">
    <property type="entry name" value="CBM2"/>
    <property type="match status" value="1"/>
</dbReference>
<keyword evidence="2" id="KW-0119">Carbohydrate metabolism</keyword>